<dbReference type="EMBL" id="BKCJ010052759">
    <property type="protein sequence ID" value="GEW29977.1"/>
    <property type="molecule type" value="Genomic_DNA"/>
</dbReference>
<dbReference type="InterPro" id="IPR043502">
    <property type="entry name" value="DNA/RNA_pol_sf"/>
</dbReference>
<proteinExistence type="predicted"/>
<dbReference type="PANTHER" id="PTHR33240">
    <property type="entry name" value="OS08G0508500 PROTEIN"/>
    <property type="match status" value="1"/>
</dbReference>
<dbReference type="PANTHER" id="PTHR33240:SF15">
    <property type="entry name" value="GAG-PRO-LIKE PROTEIN"/>
    <property type="match status" value="1"/>
</dbReference>
<dbReference type="Gene3D" id="2.40.70.10">
    <property type="entry name" value="Acid Proteases"/>
    <property type="match status" value="1"/>
</dbReference>
<keyword evidence="1" id="KW-0548">Nucleotidyltransferase</keyword>
<accession>A0A699GY20</accession>
<dbReference type="AlphaFoldDB" id="A0A699GY20"/>
<name>A0A699GY20_TANCI</name>
<keyword evidence="1" id="KW-0808">Transferase</keyword>
<dbReference type="GO" id="GO:0003964">
    <property type="term" value="F:RNA-directed DNA polymerase activity"/>
    <property type="evidence" value="ECO:0007669"/>
    <property type="project" value="UniProtKB-KW"/>
</dbReference>
<organism evidence="1">
    <name type="scientific">Tanacetum cinerariifolium</name>
    <name type="common">Dalmatian daisy</name>
    <name type="synonym">Chrysanthemum cinerariifolium</name>
    <dbReference type="NCBI Taxonomy" id="118510"/>
    <lineage>
        <taxon>Eukaryota</taxon>
        <taxon>Viridiplantae</taxon>
        <taxon>Streptophyta</taxon>
        <taxon>Embryophyta</taxon>
        <taxon>Tracheophyta</taxon>
        <taxon>Spermatophyta</taxon>
        <taxon>Magnoliopsida</taxon>
        <taxon>eudicotyledons</taxon>
        <taxon>Gunneridae</taxon>
        <taxon>Pentapetalae</taxon>
        <taxon>asterids</taxon>
        <taxon>campanulids</taxon>
        <taxon>Asterales</taxon>
        <taxon>Asteraceae</taxon>
        <taxon>Asteroideae</taxon>
        <taxon>Anthemideae</taxon>
        <taxon>Anthemidinae</taxon>
        <taxon>Tanacetum</taxon>
    </lineage>
</organism>
<gene>
    <name evidence="1" type="ORF">Tci_201953</name>
</gene>
<comment type="caution">
    <text evidence="1">The sequence shown here is derived from an EMBL/GenBank/DDBJ whole genome shotgun (WGS) entry which is preliminary data.</text>
</comment>
<evidence type="ECO:0000313" key="1">
    <source>
        <dbReference type="EMBL" id="GEW29977.1"/>
    </source>
</evidence>
<dbReference type="Gene3D" id="3.30.70.270">
    <property type="match status" value="1"/>
</dbReference>
<keyword evidence="1" id="KW-0695">RNA-directed DNA polymerase</keyword>
<dbReference type="CDD" id="cd00303">
    <property type="entry name" value="retropepsin_like"/>
    <property type="match status" value="1"/>
</dbReference>
<dbReference type="InterPro" id="IPR021109">
    <property type="entry name" value="Peptidase_aspartic_dom_sf"/>
</dbReference>
<dbReference type="InterPro" id="IPR043128">
    <property type="entry name" value="Rev_trsase/Diguanyl_cyclase"/>
</dbReference>
<dbReference type="SUPFAM" id="SSF56672">
    <property type="entry name" value="DNA/RNA polymerases"/>
    <property type="match status" value="1"/>
</dbReference>
<sequence>MSNIYRFLAGSSLCIAIAIYSFGFRKQLGLCHTTVVPYLCLVDGIRDESVTQVQFVADSPLIYYNTKPSADQTAEVLKIDLGQMAVMTLSSKWQYKTRNVGDDIVRVYSWTGHNHSRGVPGFAEPCPHAIPPTDTKARTSLASPISKQQKQYIATVAQKLIEGLIEGGGPEGADDREETPSLTKEQIEGHVSALKSLIKSNNRKNKGEPIRLDFETVEAEIQGHTVVKGKEVMDEDLRNPFKEARRTPFTRQIIEFAGPEYKMPNNIKLYDGTTDPEDHLSRFAARGWFKRLPHDNINEWVELREAFAAMFSVRRACFKEPHEITKITIKANESLTTFKERWTVEIGFIMRVLEVMKISSFMDSVKSPEVAKRFLDKVPATVNEIIERLDDFVQSEEAYASTELTKGETRESHRKMSLPFNERDTRLFRNAHRGESRRDEFRNSYRGRDAYCANRARDDRAPYPSLRGEYNRRVTPVLTLNCLTKRPKEILPPKQKGHYINDCIQLRMQLEMALESGKLNHLVKDVRQKGKGSYSRDDTQHTKIINVISVNSIKNKKRKITETTESWINIRISFPTISSEDVSEVPLIVKAEVEGYLVRRAYVDEGSSVEVMFEHCFENLNPMIKDRLRETQTDLVGLAGEVSKPLGKIELEVCFGNGGLCRRTSMKFIMVRAPSPYNIILGRPGLKALRAIPFTIYSMMKFPTPKGVATLVTQTVIIVECRDEKMLLADIGETFNNLKKINMKLNPKKSYFGVEEGKFLGYVVTSEGVRANLKKTKALADLQPPRTLKEMQSLNRKLV</sequence>
<reference evidence="1" key="1">
    <citation type="journal article" date="2019" name="Sci. Rep.">
        <title>Draft genome of Tanacetum cinerariifolium, the natural source of mosquito coil.</title>
        <authorList>
            <person name="Yamashiro T."/>
            <person name="Shiraishi A."/>
            <person name="Satake H."/>
            <person name="Nakayama K."/>
        </authorList>
    </citation>
    <scope>NUCLEOTIDE SEQUENCE</scope>
</reference>
<protein>
    <submittedName>
        <fullName evidence="1">Reverse transcriptase domain-containing protein</fullName>
    </submittedName>
</protein>